<evidence type="ECO:0000256" key="1">
    <source>
        <dbReference type="SAM" id="MobiDB-lite"/>
    </source>
</evidence>
<proteinExistence type="predicted"/>
<protein>
    <submittedName>
        <fullName evidence="2">Uncharacterized protein</fullName>
    </submittedName>
</protein>
<dbReference type="Proteomes" id="UP000245910">
    <property type="component" value="Chromosome III"/>
</dbReference>
<dbReference type="OrthoDB" id="5070743at2759"/>
<accession>A0A2L2U135</accession>
<feature type="region of interest" description="Disordered" evidence="1">
    <location>
        <begin position="1"/>
        <end position="35"/>
    </location>
</feature>
<reference evidence="3" key="1">
    <citation type="submission" date="2014-10" db="EMBL/GenBank/DDBJ databases">
        <authorList>
            <person name="King R."/>
        </authorList>
    </citation>
    <scope>NUCLEOTIDE SEQUENCE [LARGE SCALE GENOMIC DNA]</scope>
    <source>
        <strain evidence="3">A3/5</strain>
    </source>
</reference>
<dbReference type="EMBL" id="LN649231">
    <property type="protein sequence ID" value="CEI68820.1"/>
    <property type="molecule type" value="Genomic_DNA"/>
</dbReference>
<sequence>METRFPLARPVDNRKSRSDLVTEDPMGLPSTKNLRFPVTEHGRDLIDSLNYSGHLLQSYQDTGFLGPHQQPASTDNREYRLIRSSSCYAKLIMSNESRVIPSIGPEIRKEAFLVPPLPPRGNYGRILLDNP</sequence>
<dbReference type="AlphaFoldDB" id="A0A2L2U135"/>
<organism evidence="2 3">
    <name type="scientific">Fusarium venenatum</name>
    <dbReference type="NCBI Taxonomy" id="56646"/>
    <lineage>
        <taxon>Eukaryota</taxon>
        <taxon>Fungi</taxon>
        <taxon>Dikarya</taxon>
        <taxon>Ascomycota</taxon>
        <taxon>Pezizomycotina</taxon>
        <taxon>Sordariomycetes</taxon>
        <taxon>Hypocreomycetidae</taxon>
        <taxon>Hypocreales</taxon>
        <taxon>Nectriaceae</taxon>
        <taxon>Fusarium</taxon>
    </lineage>
</organism>
<feature type="compositionally biased region" description="Basic and acidic residues" evidence="1">
    <location>
        <begin position="11"/>
        <end position="20"/>
    </location>
</feature>
<name>A0A2L2U135_9HYPO</name>
<keyword evidence="3" id="KW-1185">Reference proteome</keyword>
<evidence type="ECO:0000313" key="3">
    <source>
        <dbReference type="Proteomes" id="UP000245910"/>
    </source>
</evidence>
<evidence type="ECO:0000313" key="2">
    <source>
        <dbReference type="EMBL" id="CEI68820.1"/>
    </source>
</evidence>